<evidence type="ECO:0000256" key="1">
    <source>
        <dbReference type="ARBA" id="ARBA00010923"/>
    </source>
</evidence>
<keyword evidence="6" id="KW-1185">Reference proteome</keyword>
<name>A0ABN3QS49_9ACTN</name>
<keyword evidence="2" id="KW-0680">Restriction system</keyword>
<keyword evidence="5" id="KW-0255">Endonuclease</keyword>
<dbReference type="PANTHER" id="PTHR30408:SF12">
    <property type="entry name" value="TYPE I RESTRICTION ENZYME MJAVIII SPECIFICITY SUBUNIT"/>
    <property type="match status" value="1"/>
</dbReference>
<evidence type="ECO:0000256" key="3">
    <source>
        <dbReference type="ARBA" id="ARBA00023125"/>
    </source>
</evidence>
<dbReference type="Gene3D" id="3.90.220.20">
    <property type="entry name" value="DNA methylase specificity domains"/>
    <property type="match status" value="2"/>
</dbReference>
<dbReference type="Pfam" id="PF01420">
    <property type="entry name" value="Methylase_S"/>
    <property type="match status" value="1"/>
</dbReference>
<dbReference type="InterPro" id="IPR052021">
    <property type="entry name" value="Type-I_RS_S_subunit"/>
</dbReference>
<dbReference type="PANTHER" id="PTHR30408">
    <property type="entry name" value="TYPE-1 RESTRICTION ENZYME ECOKI SPECIFICITY PROTEIN"/>
    <property type="match status" value="1"/>
</dbReference>
<accession>A0ABN3QS49</accession>
<dbReference type="EMBL" id="BAAARJ010000022">
    <property type="protein sequence ID" value="GAA2633301.1"/>
    <property type="molecule type" value="Genomic_DNA"/>
</dbReference>
<keyword evidence="3" id="KW-0238">DNA-binding</keyword>
<comment type="caution">
    <text evidence="5">The sequence shown here is derived from an EMBL/GenBank/DDBJ whole genome shotgun (WGS) entry which is preliminary data.</text>
</comment>
<gene>
    <name evidence="5" type="ORF">GCM10009863_56790</name>
</gene>
<reference evidence="5 6" key="1">
    <citation type="journal article" date="2019" name="Int. J. Syst. Evol. Microbiol.">
        <title>The Global Catalogue of Microorganisms (GCM) 10K type strain sequencing project: providing services to taxonomists for standard genome sequencing and annotation.</title>
        <authorList>
            <consortium name="The Broad Institute Genomics Platform"/>
            <consortium name="The Broad Institute Genome Sequencing Center for Infectious Disease"/>
            <person name="Wu L."/>
            <person name="Ma J."/>
        </authorList>
    </citation>
    <scope>NUCLEOTIDE SEQUENCE [LARGE SCALE GENOMIC DNA]</scope>
    <source>
        <strain evidence="5 6">JCM 16373</strain>
    </source>
</reference>
<evidence type="ECO:0000256" key="2">
    <source>
        <dbReference type="ARBA" id="ARBA00022747"/>
    </source>
</evidence>
<dbReference type="InterPro" id="IPR000055">
    <property type="entry name" value="Restrct_endonuc_typeI_TRD"/>
</dbReference>
<dbReference type="RefSeq" id="WP_344569851.1">
    <property type="nucleotide sequence ID" value="NZ_BAAARJ010000022.1"/>
</dbReference>
<keyword evidence="5" id="KW-0378">Hydrolase</keyword>
<evidence type="ECO:0000313" key="5">
    <source>
        <dbReference type="EMBL" id="GAA2633301.1"/>
    </source>
</evidence>
<dbReference type="Proteomes" id="UP001501447">
    <property type="component" value="Unassembled WGS sequence"/>
</dbReference>
<dbReference type="CDD" id="cd17261">
    <property type="entry name" value="RMtype1_S_EcoKI-TRD2-CR2_like"/>
    <property type="match status" value="1"/>
</dbReference>
<comment type="similarity">
    <text evidence="1">Belongs to the type-I restriction system S methylase family.</text>
</comment>
<protein>
    <submittedName>
        <fullName evidence="5">Restriction endonuclease subunit S</fullName>
    </submittedName>
</protein>
<evidence type="ECO:0000259" key="4">
    <source>
        <dbReference type="Pfam" id="PF01420"/>
    </source>
</evidence>
<dbReference type="SUPFAM" id="SSF116734">
    <property type="entry name" value="DNA methylase specificity domain"/>
    <property type="match status" value="2"/>
</dbReference>
<keyword evidence="5" id="KW-0540">Nuclease</keyword>
<evidence type="ECO:0000313" key="6">
    <source>
        <dbReference type="Proteomes" id="UP001501447"/>
    </source>
</evidence>
<dbReference type="CDD" id="cd17253">
    <property type="entry name" value="RMtype1_S_Eco933I-TRD2-CR2_like"/>
    <property type="match status" value="1"/>
</dbReference>
<feature type="domain" description="Type I restriction modification DNA specificity" evidence="4">
    <location>
        <begin position="10"/>
        <end position="179"/>
    </location>
</feature>
<dbReference type="InterPro" id="IPR044946">
    <property type="entry name" value="Restrct_endonuc_typeI_TRD_sf"/>
</dbReference>
<sequence length="407" mass="44616">MRSEADVTWVPVGNLGQVRMGKQLSPAGRTSGEQFPYLRVANVFDGHIDYSDVKTMGFTEAERKTYALHPGDILLNEGQSLELVGRSSIYNGSSGEFCFQNTLVRFRPGDGVLPGYVQEVFSHWLATGVFAQIAKKTTSIAHLGGDRFAALPFPVLPLPEQRRIIEVLDSVADSERAIEASIAKLRVIQHARLAQATEPTSAVEVSPLKTRLLRIDAGRSPDLPNTPAAPGEWGVLKVSAIHRDGFRPSENKVIDVVTELDEKHEVRPGDLLMSRANTPELVGSSCIAADSSTRLLLSDKTLRLVENPRRANRAYINLCLASEFVRRQIQNLASGSSRSMQNISQKAIESMSIPWPHLAQQQRVVAEFNSTSDQILYAKAELAKLRTLKTGLADDLLSGKVRVGEVA</sequence>
<organism evidence="5 6">
    <name type="scientific">Streptomyces axinellae</name>
    <dbReference type="NCBI Taxonomy" id="552788"/>
    <lineage>
        <taxon>Bacteria</taxon>
        <taxon>Bacillati</taxon>
        <taxon>Actinomycetota</taxon>
        <taxon>Actinomycetes</taxon>
        <taxon>Kitasatosporales</taxon>
        <taxon>Streptomycetaceae</taxon>
        <taxon>Streptomyces</taxon>
    </lineage>
</organism>
<dbReference type="GO" id="GO:0004519">
    <property type="term" value="F:endonuclease activity"/>
    <property type="evidence" value="ECO:0007669"/>
    <property type="project" value="UniProtKB-KW"/>
</dbReference>
<proteinExistence type="inferred from homology"/>